<evidence type="ECO:0000256" key="8">
    <source>
        <dbReference type="ARBA" id="ARBA00022643"/>
    </source>
</evidence>
<accession>A0A917I916</accession>
<evidence type="ECO:0000259" key="18">
    <source>
        <dbReference type="PROSITE" id="PS50113"/>
    </source>
</evidence>
<dbReference type="InterPro" id="IPR011102">
    <property type="entry name" value="Sig_transdc_His_kinase_HWE"/>
</dbReference>
<keyword evidence="11" id="KW-0547">Nucleotide-binding</keyword>
<feature type="domain" description="PAC" evidence="18">
    <location>
        <begin position="88"/>
        <end position="140"/>
    </location>
</feature>
<dbReference type="PROSITE" id="PS50113">
    <property type="entry name" value="PAC"/>
    <property type="match status" value="2"/>
</dbReference>
<dbReference type="Gene3D" id="3.30.450.20">
    <property type="entry name" value="PAS domain"/>
    <property type="match status" value="2"/>
</dbReference>
<keyword evidence="8" id="KW-0288">FMN</keyword>
<feature type="domain" description="PAS" evidence="17">
    <location>
        <begin position="12"/>
        <end position="83"/>
    </location>
</feature>
<evidence type="ECO:0000256" key="11">
    <source>
        <dbReference type="ARBA" id="ARBA00022741"/>
    </source>
</evidence>
<dbReference type="Pfam" id="PF07536">
    <property type="entry name" value="HWE_HK"/>
    <property type="match status" value="1"/>
</dbReference>
<evidence type="ECO:0000256" key="5">
    <source>
        <dbReference type="ARBA" id="ARBA00022553"/>
    </source>
</evidence>
<feature type="domain" description="PAS" evidence="17">
    <location>
        <begin position="141"/>
        <end position="185"/>
    </location>
</feature>
<dbReference type="NCBIfam" id="TIGR00229">
    <property type="entry name" value="sensory_box"/>
    <property type="match status" value="2"/>
</dbReference>
<organism evidence="19 20">
    <name type="scientific">Alsobacter metallidurans</name>
    <dbReference type="NCBI Taxonomy" id="340221"/>
    <lineage>
        <taxon>Bacteria</taxon>
        <taxon>Pseudomonadati</taxon>
        <taxon>Pseudomonadota</taxon>
        <taxon>Alphaproteobacteria</taxon>
        <taxon>Hyphomicrobiales</taxon>
        <taxon>Alsobacteraceae</taxon>
        <taxon>Alsobacter</taxon>
    </lineage>
</organism>
<dbReference type="GO" id="GO:0005524">
    <property type="term" value="F:ATP binding"/>
    <property type="evidence" value="ECO:0007669"/>
    <property type="project" value="UniProtKB-KW"/>
</dbReference>
<name>A0A917I916_9HYPH</name>
<keyword evidence="13" id="KW-0067">ATP-binding</keyword>
<dbReference type="GO" id="GO:0004673">
    <property type="term" value="F:protein histidine kinase activity"/>
    <property type="evidence" value="ECO:0007669"/>
    <property type="project" value="UniProtKB-EC"/>
</dbReference>
<proteinExistence type="predicted"/>
<dbReference type="InterPro" id="IPR001610">
    <property type="entry name" value="PAC"/>
</dbReference>
<keyword evidence="9" id="KW-0808">Transferase</keyword>
<keyword evidence="4" id="KW-0600">Photoreceptor protein</keyword>
<dbReference type="PROSITE" id="PS50112">
    <property type="entry name" value="PAS"/>
    <property type="match status" value="2"/>
</dbReference>
<evidence type="ECO:0000256" key="4">
    <source>
        <dbReference type="ARBA" id="ARBA00022543"/>
    </source>
</evidence>
<keyword evidence="15" id="KW-0843">Virulence</keyword>
<evidence type="ECO:0000313" key="19">
    <source>
        <dbReference type="EMBL" id="GGH21806.1"/>
    </source>
</evidence>
<dbReference type="Gene3D" id="2.10.70.100">
    <property type="match status" value="1"/>
</dbReference>
<sequence>MEADLVERLSASEERLRLALEATGLGTWDYDIEQDRNVWSSEFRAIIGIEADGPANRTVFAGVIHPDDHAWVMQRYQDTYAPDGPDRYDAEFRIVRPSGAERWVVARGRIIRDAAGRAVRGIGTLHDVTDRKRSELALRASEGRLRATHENAAVGIAELGADGRIKSVNEALCRITGYAREEMLGAQNFTFVSDRGFAEQDEALFRRQRAGEIESYELEKKISTKGGEERWTHVSSTSVRSGTGEFLYAVRVVQDITDLKTAANQREMLLAELNHRVKNSLAVVMGMITQTIKGSETFADFRSAIEGRIMALKNSYELLSDSSWDGADLGALLEVELKAFGIADQARWRVLGPPAQLGPKQVVPVALIFHELATNAVKHGALATPDGSVNISWTVDREESGARVRLFWRESASSGGAGSDRPRRKGFGSTLIGLCAERELQGVYESAFSPALEASLEFPLRVAAAA</sequence>
<keyword evidence="6" id="KW-0716">Sensory transduction</keyword>
<dbReference type="InterPro" id="IPR035965">
    <property type="entry name" value="PAS-like_dom_sf"/>
</dbReference>
<dbReference type="EMBL" id="BMES01000002">
    <property type="protein sequence ID" value="GGH21806.1"/>
    <property type="molecule type" value="Genomic_DNA"/>
</dbReference>
<dbReference type="PANTHER" id="PTHR41523:SF8">
    <property type="entry name" value="ETHYLENE RESPONSE SENSOR PROTEIN"/>
    <property type="match status" value="1"/>
</dbReference>
<dbReference type="EC" id="2.7.13.3" evidence="2"/>
<evidence type="ECO:0000256" key="6">
    <source>
        <dbReference type="ARBA" id="ARBA00022606"/>
    </source>
</evidence>
<evidence type="ECO:0000256" key="7">
    <source>
        <dbReference type="ARBA" id="ARBA00022630"/>
    </source>
</evidence>
<evidence type="ECO:0000256" key="15">
    <source>
        <dbReference type="ARBA" id="ARBA00023026"/>
    </source>
</evidence>
<reference evidence="19" key="1">
    <citation type="journal article" date="2014" name="Int. J. Syst. Evol. Microbiol.">
        <title>Complete genome sequence of Corynebacterium casei LMG S-19264T (=DSM 44701T), isolated from a smear-ripened cheese.</title>
        <authorList>
            <consortium name="US DOE Joint Genome Institute (JGI-PGF)"/>
            <person name="Walter F."/>
            <person name="Albersmeier A."/>
            <person name="Kalinowski J."/>
            <person name="Ruckert C."/>
        </authorList>
    </citation>
    <scope>NUCLEOTIDE SEQUENCE</scope>
    <source>
        <strain evidence="19">CGMCC 1.12214</strain>
    </source>
</reference>
<evidence type="ECO:0000256" key="12">
    <source>
        <dbReference type="ARBA" id="ARBA00022777"/>
    </source>
</evidence>
<evidence type="ECO:0000256" key="10">
    <source>
        <dbReference type="ARBA" id="ARBA00022737"/>
    </source>
</evidence>
<reference evidence="19" key="2">
    <citation type="submission" date="2020-09" db="EMBL/GenBank/DDBJ databases">
        <authorList>
            <person name="Sun Q."/>
            <person name="Zhou Y."/>
        </authorList>
    </citation>
    <scope>NUCLEOTIDE SEQUENCE</scope>
    <source>
        <strain evidence="19">CGMCC 1.12214</strain>
    </source>
</reference>
<comment type="catalytic activity">
    <reaction evidence="1">
        <text>ATP + protein L-histidine = ADP + protein N-phospho-L-histidine.</text>
        <dbReference type="EC" id="2.7.13.3"/>
    </reaction>
</comment>
<dbReference type="GO" id="GO:0009881">
    <property type="term" value="F:photoreceptor activity"/>
    <property type="evidence" value="ECO:0007669"/>
    <property type="project" value="UniProtKB-KW"/>
</dbReference>
<dbReference type="PANTHER" id="PTHR41523">
    <property type="entry name" value="TWO-COMPONENT SYSTEM SENSOR PROTEIN"/>
    <property type="match status" value="1"/>
</dbReference>
<dbReference type="Gene3D" id="3.30.565.10">
    <property type="entry name" value="Histidine kinase-like ATPase, C-terminal domain"/>
    <property type="match status" value="1"/>
</dbReference>
<evidence type="ECO:0000259" key="17">
    <source>
        <dbReference type="PROSITE" id="PS50112"/>
    </source>
</evidence>
<dbReference type="SMART" id="SM00091">
    <property type="entry name" value="PAS"/>
    <property type="match status" value="2"/>
</dbReference>
<keyword evidence="16" id="KW-0675">Receptor</keyword>
<keyword evidence="5" id="KW-0597">Phosphoprotein</keyword>
<dbReference type="AlphaFoldDB" id="A0A917I916"/>
<evidence type="ECO:0000256" key="14">
    <source>
        <dbReference type="ARBA" id="ARBA00022991"/>
    </source>
</evidence>
<evidence type="ECO:0000256" key="2">
    <source>
        <dbReference type="ARBA" id="ARBA00012438"/>
    </source>
</evidence>
<dbReference type="CDD" id="cd00130">
    <property type="entry name" value="PAS"/>
    <property type="match status" value="2"/>
</dbReference>
<dbReference type="SUPFAM" id="SSF55785">
    <property type="entry name" value="PYP-like sensor domain (PAS domain)"/>
    <property type="match status" value="2"/>
</dbReference>
<dbReference type="Pfam" id="PF13426">
    <property type="entry name" value="PAS_9"/>
    <property type="match status" value="1"/>
</dbReference>
<dbReference type="RefSeq" id="WP_188518214.1">
    <property type="nucleotide sequence ID" value="NZ_BMES01000002.1"/>
</dbReference>
<evidence type="ECO:0000256" key="3">
    <source>
        <dbReference type="ARBA" id="ARBA00021740"/>
    </source>
</evidence>
<keyword evidence="10" id="KW-0677">Repeat</keyword>
<dbReference type="InterPro" id="IPR036890">
    <property type="entry name" value="HATPase_C_sf"/>
</dbReference>
<dbReference type="Proteomes" id="UP000603912">
    <property type="component" value="Unassembled WGS sequence"/>
</dbReference>
<evidence type="ECO:0000313" key="20">
    <source>
        <dbReference type="Proteomes" id="UP000603912"/>
    </source>
</evidence>
<dbReference type="InterPro" id="IPR013655">
    <property type="entry name" value="PAS_fold_3"/>
</dbReference>
<dbReference type="SMART" id="SM00911">
    <property type="entry name" value="HWE_HK"/>
    <property type="match status" value="1"/>
</dbReference>
<keyword evidence="20" id="KW-1185">Reference proteome</keyword>
<keyword evidence="12" id="KW-0418">Kinase</keyword>
<dbReference type="Pfam" id="PF08447">
    <property type="entry name" value="PAS_3"/>
    <property type="match status" value="1"/>
</dbReference>
<feature type="domain" description="PAC" evidence="18">
    <location>
        <begin position="216"/>
        <end position="268"/>
    </location>
</feature>
<comment type="caution">
    <text evidence="19">The sequence shown here is derived from an EMBL/GenBank/DDBJ whole genome shotgun (WGS) entry which is preliminary data.</text>
</comment>
<protein>
    <recommendedName>
        <fullName evidence="3">Blue-light-activated histidine kinase</fullName>
        <ecNumber evidence="2">2.7.13.3</ecNumber>
    </recommendedName>
</protein>
<keyword evidence="7" id="KW-0285">Flavoprotein</keyword>
<evidence type="ECO:0000256" key="13">
    <source>
        <dbReference type="ARBA" id="ARBA00022840"/>
    </source>
</evidence>
<dbReference type="InterPro" id="IPR000014">
    <property type="entry name" value="PAS"/>
</dbReference>
<gene>
    <name evidence="19" type="ORF">GCM10007036_26360</name>
</gene>
<dbReference type="SMART" id="SM00086">
    <property type="entry name" value="PAC"/>
    <property type="match status" value="2"/>
</dbReference>
<evidence type="ECO:0000256" key="1">
    <source>
        <dbReference type="ARBA" id="ARBA00000085"/>
    </source>
</evidence>
<dbReference type="InterPro" id="IPR000700">
    <property type="entry name" value="PAS-assoc_C"/>
</dbReference>
<evidence type="ECO:0000256" key="9">
    <source>
        <dbReference type="ARBA" id="ARBA00022679"/>
    </source>
</evidence>
<keyword evidence="14" id="KW-0157">Chromophore</keyword>
<evidence type="ECO:0000256" key="16">
    <source>
        <dbReference type="ARBA" id="ARBA00023170"/>
    </source>
</evidence>